<reference evidence="7" key="1">
    <citation type="journal article" date="2020" name="Stud. Mycol.">
        <title>101 Dothideomycetes genomes: A test case for predicting lifestyles and emergence of pathogens.</title>
        <authorList>
            <person name="Haridas S."/>
            <person name="Albert R."/>
            <person name="Binder M."/>
            <person name="Bloem J."/>
            <person name="LaButti K."/>
            <person name="Salamov A."/>
            <person name="Andreopoulos B."/>
            <person name="Baker S."/>
            <person name="Barry K."/>
            <person name="Bills G."/>
            <person name="Bluhm B."/>
            <person name="Cannon C."/>
            <person name="Castanera R."/>
            <person name="Culley D."/>
            <person name="Daum C."/>
            <person name="Ezra D."/>
            <person name="Gonzalez J."/>
            <person name="Henrissat B."/>
            <person name="Kuo A."/>
            <person name="Liang C."/>
            <person name="Lipzen A."/>
            <person name="Lutzoni F."/>
            <person name="Magnuson J."/>
            <person name="Mondo S."/>
            <person name="Nolan M."/>
            <person name="Ohm R."/>
            <person name="Pangilinan J."/>
            <person name="Park H.-J."/>
            <person name="Ramirez L."/>
            <person name="Alfaro M."/>
            <person name="Sun H."/>
            <person name="Tritt A."/>
            <person name="Yoshinaga Y."/>
            <person name="Zwiers L.-H."/>
            <person name="Turgeon B."/>
            <person name="Goodwin S."/>
            <person name="Spatafora J."/>
            <person name="Crous P."/>
            <person name="Grigoriev I."/>
        </authorList>
    </citation>
    <scope>NUCLEOTIDE SEQUENCE [LARGE SCALE GENOMIC DNA]</scope>
    <source>
        <strain evidence="7">CBS 304.66</strain>
    </source>
</reference>
<comment type="caution">
    <text evidence="6">The sequence shown here is derived from an EMBL/GenBank/DDBJ whole genome shotgun (WGS) entry which is preliminary data.</text>
</comment>
<feature type="domain" description="Yeast cell wall synthesis Kre9/Knh1 C-terminal" evidence="4">
    <location>
        <begin position="175"/>
        <end position="253"/>
    </location>
</feature>
<dbReference type="OrthoDB" id="2432613at2759"/>
<name>A0A9P4K2I1_9PLEO</name>
<dbReference type="Pfam" id="PF05390">
    <property type="entry name" value="Kre9_KNH1_C"/>
    <property type="match status" value="1"/>
</dbReference>
<dbReference type="InterPro" id="IPR008659">
    <property type="entry name" value="Kre9/Knh1_C"/>
</dbReference>
<dbReference type="PANTHER" id="PTHR28154:SF1">
    <property type="entry name" value="CELL WALL SYNTHESIS PROTEIN KNH1-RELATED"/>
    <property type="match status" value="1"/>
</dbReference>
<keyword evidence="1 3" id="KW-0732">Signal</keyword>
<evidence type="ECO:0000313" key="6">
    <source>
        <dbReference type="EMBL" id="KAF2260706.1"/>
    </source>
</evidence>
<feature type="region of interest" description="Disordered" evidence="2">
    <location>
        <begin position="148"/>
        <end position="174"/>
    </location>
</feature>
<proteinExistence type="predicted"/>
<dbReference type="InterPro" id="IPR018466">
    <property type="entry name" value="Kre9/Knh1-like_N"/>
</dbReference>
<feature type="region of interest" description="Disordered" evidence="2">
    <location>
        <begin position="219"/>
        <end position="254"/>
    </location>
</feature>
<evidence type="ECO:0000256" key="1">
    <source>
        <dbReference type="ARBA" id="ARBA00022729"/>
    </source>
</evidence>
<dbReference type="PANTHER" id="PTHR28154">
    <property type="entry name" value="CELL WALL SYNTHESIS PROTEIN KNH1-RELATED"/>
    <property type="match status" value="1"/>
</dbReference>
<evidence type="ECO:0000259" key="5">
    <source>
        <dbReference type="Pfam" id="PF10342"/>
    </source>
</evidence>
<dbReference type="GO" id="GO:0042546">
    <property type="term" value="P:cell wall biogenesis"/>
    <property type="evidence" value="ECO:0007669"/>
    <property type="project" value="InterPro"/>
</dbReference>
<gene>
    <name evidence="6" type="ORF">CC78DRAFT_472153</name>
</gene>
<dbReference type="Proteomes" id="UP000800093">
    <property type="component" value="Unassembled WGS sequence"/>
</dbReference>
<accession>A0A9P4K2I1</accession>
<protein>
    <submittedName>
        <fullName evidence="6">Uncharacterized protein</fullName>
    </submittedName>
</protein>
<feature type="domain" description="Yeast cell wall synthesis Kre9/Knh1-like N-terminal" evidence="5">
    <location>
        <begin position="27"/>
        <end position="131"/>
    </location>
</feature>
<dbReference type="Pfam" id="PF10342">
    <property type="entry name" value="Kre9_KNH"/>
    <property type="match status" value="1"/>
</dbReference>
<dbReference type="GO" id="GO:0005576">
    <property type="term" value="C:extracellular region"/>
    <property type="evidence" value="ECO:0007669"/>
    <property type="project" value="TreeGrafter"/>
</dbReference>
<dbReference type="InterPro" id="IPR045328">
    <property type="entry name" value="Kre9/Knh1"/>
</dbReference>
<evidence type="ECO:0000313" key="7">
    <source>
        <dbReference type="Proteomes" id="UP000800093"/>
    </source>
</evidence>
<keyword evidence="7" id="KW-1185">Reference proteome</keyword>
<evidence type="ECO:0000256" key="3">
    <source>
        <dbReference type="SAM" id="SignalP"/>
    </source>
</evidence>
<sequence>MGRTLLWHSFALVAALGLVSADVQFTSPKAGAKITGGSAVVVEWKDSGDSPAISDLTTYQLFLCAGGDTEDTYDTLYTMVTAGQFSITGNKATSTIGLGLGDDTTNAYFFKMISTAAKGGTVVNYSNRFTLTGMTGTFSDKVVKALKDVKGTDPPPSQDNTQDTDPADPAAEGDYGVEYTMQTGATRFAPMQPVPPTKITKKKATPLYPTSSVSIATTNLPIPKQQTTITQSQTFSVSSRENPASPAPMPSDDMAKFLARWKD</sequence>
<dbReference type="AlphaFoldDB" id="A0A9P4K2I1"/>
<evidence type="ECO:0000256" key="2">
    <source>
        <dbReference type="SAM" id="MobiDB-lite"/>
    </source>
</evidence>
<organism evidence="6 7">
    <name type="scientific">Lojkania enalia</name>
    <dbReference type="NCBI Taxonomy" id="147567"/>
    <lineage>
        <taxon>Eukaryota</taxon>
        <taxon>Fungi</taxon>
        <taxon>Dikarya</taxon>
        <taxon>Ascomycota</taxon>
        <taxon>Pezizomycotina</taxon>
        <taxon>Dothideomycetes</taxon>
        <taxon>Pleosporomycetidae</taxon>
        <taxon>Pleosporales</taxon>
        <taxon>Pleosporales incertae sedis</taxon>
        <taxon>Lojkania</taxon>
    </lineage>
</organism>
<dbReference type="GO" id="GO:0031505">
    <property type="term" value="P:fungal-type cell wall organization"/>
    <property type="evidence" value="ECO:0007669"/>
    <property type="project" value="TreeGrafter"/>
</dbReference>
<dbReference type="GO" id="GO:0006078">
    <property type="term" value="P:(1-&gt;6)-beta-D-glucan biosynthetic process"/>
    <property type="evidence" value="ECO:0007669"/>
    <property type="project" value="InterPro"/>
</dbReference>
<feature type="chain" id="PRO_5040475752" evidence="3">
    <location>
        <begin position="22"/>
        <end position="263"/>
    </location>
</feature>
<dbReference type="EMBL" id="ML986674">
    <property type="protein sequence ID" value="KAF2260706.1"/>
    <property type="molecule type" value="Genomic_DNA"/>
</dbReference>
<evidence type="ECO:0000259" key="4">
    <source>
        <dbReference type="Pfam" id="PF05390"/>
    </source>
</evidence>
<feature type="signal peptide" evidence="3">
    <location>
        <begin position="1"/>
        <end position="21"/>
    </location>
</feature>
<feature type="compositionally biased region" description="Low complexity" evidence="2">
    <location>
        <begin position="225"/>
        <end position="239"/>
    </location>
</feature>